<dbReference type="InterPro" id="IPR023187">
    <property type="entry name" value="Tscrpt_reg_MarR-type_CS"/>
</dbReference>
<gene>
    <name evidence="5" type="ORF">RM423_20245</name>
</gene>
<reference evidence="6" key="1">
    <citation type="submission" date="2023-07" db="EMBL/GenBank/DDBJ databases">
        <title>30 novel species of actinomycetes from the DSMZ collection.</title>
        <authorList>
            <person name="Nouioui I."/>
        </authorList>
    </citation>
    <scope>NUCLEOTIDE SEQUENCE [LARGE SCALE GENOMIC DNA]</scope>
    <source>
        <strain evidence="6">DSM 44399</strain>
    </source>
</reference>
<keyword evidence="6" id="KW-1185">Reference proteome</keyword>
<evidence type="ECO:0000256" key="1">
    <source>
        <dbReference type="ARBA" id="ARBA00023015"/>
    </source>
</evidence>
<keyword evidence="2" id="KW-0238">DNA-binding</keyword>
<dbReference type="InterPro" id="IPR000835">
    <property type="entry name" value="HTH_MarR-typ"/>
</dbReference>
<name>A0ABU2JHH2_9ACTN</name>
<proteinExistence type="predicted"/>
<dbReference type="SMART" id="SM00347">
    <property type="entry name" value="HTH_MARR"/>
    <property type="match status" value="1"/>
</dbReference>
<dbReference type="InterPro" id="IPR036388">
    <property type="entry name" value="WH-like_DNA-bd_sf"/>
</dbReference>
<keyword evidence="1" id="KW-0805">Transcription regulation</keyword>
<dbReference type="EMBL" id="JAVREH010000048">
    <property type="protein sequence ID" value="MDT0263708.1"/>
    <property type="molecule type" value="Genomic_DNA"/>
</dbReference>
<keyword evidence="3" id="KW-0804">Transcription</keyword>
<dbReference type="Gene3D" id="1.10.10.10">
    <property type="entry name" value="Winged helix-like DNA-binding domain superfamily/Winged helix DNA-binding domain"/>
    <property type="match status" value="1"/>
</dbReference>
<dbReference type="PROSITE" id="PS50995">
    <property type="entry name" value="HTH_MARR_2"/>
    <property type="match status" value="1"/>
</dbReference>
<dbReference type="InterPro" id="IPR039422">
    <property type="entry name" value="MarR/SlyA-like"/>
</dbReference>
<evidence type="ECO:0000313" key="5">
    <source>
        <dbReference type="EMBL" id="MDT0263708.1"/>
    </source>
</evidence>
<dbReference type="PANTHER" id="PTHR33164">
    <property type="entry name" value="TRANSCRIPTIONAL REGULATOR, MARR FAMILY"/>
    <property type="match status" value="1"/>
</dbReference>
<dbReference type="Pfam" id="PF01047">
    <property type="entry name" value="MarR"/>
    <property type="match status" value="1"/>
</dbReference>
<organism evidence="5 6">
    <name type="scientific">Jatrophihabitans lederbergiae</name>
    <dbReference type="NCBI Taxonomy" id="3075547"/>
    <lineage>
        <taxon>Bacteria</taxon>
        <taxon>Bacillati</taxon>
        <taxon>Actinomycetota</taxon>
        <taxon>Actinomycetes</taxon>
        <taxon>Jatrophihabitantales</taxon>
        <taxon>Jatrophihabitantaceae</taxon>
        <taxon>Jatrophihabitans</taxon>
    </lineage>
</organism>
<dbReference type="PANTHER" id="PTHR33164:SF94">
    <property type="entry name" value="TRANSCRIPTIONAL REGULATORY PROTEIN-RELATED"/>
    <property type="match status" value="1"/>
</dbReference>
<dbReference type="SUPFAM" id="SSF46785">
    <property type="entry name" value="Winged helix' DNA-binding domain"/>
    <property type="match status" value="1"/>
</dbReference>
<evidence type="ECO:0000259" key="4">
    <source>
        <dbReference type="PROSITE" id="PS50995"/>
    </source>
</evidence>
<evidence type="ECO:0000256" key="3">
    <source>
        <dbReference type="ARBA" id="ARBA00023163"/>
    </source>
</evidence>
<sequence>MHMFDYDVCVPSPRTQTSASDPALTRQVDAVMAAARVLVAVVASSLAVVEDQVSLPQLRVLVMLATHGPLNLVAVADALGVHPSNATRTVERLVVAELVDRREVPTDRRNVSLTLTRNGQALVDSVFEHRRAAIESVVERMPETKRRALPNALESFADAAGEVPEHPAGDGQWTR</sequence>
<evidence type="ECO:0000256" key="2">
    <source>
        <dbReference type="ARBA" id="ARBA00023125"/>
    </source>
</evidence>
<feature type="domain" description="HTH marR-type" evidence="4">
    <location>
        <begin position="21"/>
        <end position="158"/>
    </location>
</feature>
<dbReference type="PROSITE" id="PS01117">
    <property type="entry name" value="HTH_MARR_1"/>
    <property type="match status" value="1"/>
</dbReference>
<comment type="caution">
    <text evidence="5">The sequence shown here is derived from an EMBL/GenBank/DDBJ whole genome shotgun (WGS) entry which is preliminary data.</text>
</comment>
<accession>A0ABU2JHH2</accession>
<dbReference type="InterPro" id="IPR036390">
    <property type="entry name" value="WH_DNA-bd_sf"/>
</dbReference>
<protein>
    <submittedName>
        <fullName evidence="5">MarR family transcriptional regulator</fullName>
    </submittedName>
</protein>
<dbReference type="RefSeq" id="WP_311424853.1">
    <property type="nucleotide sequence ID" value="NZ_JAVREH010000048.1"/>
</dbReference>
<dbReference type="Proteomes" id="UP001183176">
    <property type="component" value="Unassembled WGS sequence"/>
</dbReference>
<evidence type="ECO:0000313" key="6">
    <source>
        <dbReference type="Proteomes" id="UP001183176"/>
    </source>
</evidence>